<dbReference type="NCBIfam" id="NF004624">
    <property type="entry name" value="PRK05964.1"/>
    <property type="match status" value="1"/>
</dbReference>
<feature type="site" description="Participates in the substrate recognition with KAPA and in a stacking interaction with the adenine ring of SAM" evidence="11">
    <location>
        <position position="19"/>
    </location>
</feature>
<dbReference type="InterPro" id="IPR015424">
    <property type="entry name" value="PyrdxlP-dep_Trfase"/>
</dbReference>
<comment type="cofactor">
    <cofactor evidence="1 11">
        <name>pyridoxal 5'-phosphate</name>
        <dbReference type="ChEBI" id="CHEBI:597326"/>
    </cofactor>
</comment>
<protein>
    <recommendedName>
        <fullName evidence="11">Adenosylmethionine-8-amino-7-oxononanoate aminotransferase</fullName>
        <ecNumber evidence="11">2.6.1.62</ecNumber>
    </recommendedName>
    <alternativeName>
        <fullName evidence="11">7,8-diamino-pelargonic acid aminotransferase</fullName>
        <shortName evidence="11">DAPA AT</shortName>
        <shortName evidence="11">DAPA aminotransferase</shortName>
    </alternativeName>
    <alternativeName>
        <fullName evidence="11">7,8-diaminononanoate synthase</fullName>
        <shortName evidence="11">DANS</shortName>
    </alternativeName>
    <alternativeName>
        <fullName evidence="11">Diaminopelargonic acid synthase</fullName>
    </alternativeName>
</protein>
<comment type="pathway">
    <text evidence="11">Cofactor biosynthesis; biotin biosynthesis; 7,8-diaminononanoate from 8-amino-7-oxononanoate (SAM route): step 1/1.</text>
</comment>
<dbReference type="Proteomes" id="UP000037267">
    <property type="component" value="Unassembled WGS sequence"/>
</dbReference>
<proteinExistence type="inferred from homology"/>
<evidence type="ECO:0000256" key="6">
    <source>
        <dbReference type="ARBA" id="ARBA00022679"/>
    </source>
</evidence>
<dbReference type="PROSITE" id="PS00600">
    <property type="entry name" value="AA_TRANSFER_CLASS_3"/>
    <property type="match status" value="1"/>
</dbReference>
<name>A0A0L0W9Y0_GOTPU</name>
<dbReference type="NCBIfam" id="TIGR00508">
    <property type="entry name" value="bioA"/>
    <property type="match status" value="1"/>
</dbReference>
<evidence type="ECO:0000256" key="3">
    <source>
        <dbReference type="ARBA" id="ARBA00011738"/>
    </source>
</evidence>
<feature type="binding site" evidence="11">
    <location>
        <begin position="320"/>
        <end position="321"/>
    </location>
    <ligand>
        <name>pyridoxal 5'-phosphate</name>
        <dbReference type="ChEBI" id="CHEBI:597326"/>
    </ligand>
</feature>
<comment type="caution">
    <text evidence="12">The sequence shown here is derived from an EMBL/GenBank/DDBJ whole genome shotgun (WGS) entry which is preliminary data.</text>
</comment>
<feature type="binding site" evidence="11">
    <location>
        <position position="284"/>
    </location>
    <ligand>
        <name>substrate</name>
    </ligand>
</feature>
<dbReference type="AlphaFoldDB" id="A0A0L0W9Y0"/>
<dbReference type="SUPFAM" id="SSF53383">
    <property type="entry name" value="PLP-dependent transferases"/>
    <property type="match status" value="1"/>
</dbReference>
<feature type="modified residue" description="N6-(pyridoxal phosphate)lysine" evidence="11">
    <location>
        <position position="284"/>
    </location>
</feature>
<evidence type="ECO:0000256" key="5">
    <source>
        <dbReference type="ARBA" id="ARBA00022576"/>
    </source>
</evidence>
<evidence type="ECO:0000256" key="7">
    <source>
        <dbReference type="ARBA" id="ARBA00022691"/>
    </source>
</evidence>
<feature type="binding site" evidence="11">
    <location>
        <position position="56"/>
    </location>
    <ligand>
        <name>substrate</name>
    </ligand>
</feature>
<dbReference type="HAMAP" id="MF_00834">
    <property type="entry name" value="BioA"/>
    <property type="match status" value="1"/>
</dbReference>
<evidence type="ECO:0000256" key="10">
    <source>
        <dbReference type="ARBA" id="ARBA00060970"/>
    </source>
</evidence>
<evidence type="ECO:0000256" key="9">
    <source>
        <dbReference type="ARBA" id="ARBA00022898"/>
    </source>
</evidence>
<evidence type="ECO:0000256" key="1">
    <source>
        <dbReference type="ARBA" id="ARBA00001933"/>
    </source>
</evidence>
<comment type="function">
    <text evidence="11">Catalyzes the transfer of the alpha-amino group from S-adenosyl-L-methionine (SAM) to 7-keto-8-aminopelargonic acid (KAPA) to form 7,8-diaminopelargonic acid (DAPA). It is the only aminotransferase known to utilize SAM as an amino donor.</text>
</comment>
<reference evidence="13" key="1">
    <citation type="submission" date="2015-07" db="EMBL/GenBank/DDBJ databases">
        <title>Draft genome sequence of the purine-degrading Gottschalkia purinilyticum DSM 1384 (formerly Clostridium purinilyticum).</title>
        <authorList>
            <person name="Poehlein A."/>
            <person name="Schiel-Bengelsdorf B."/>
            <person name="Bengelsdorf F.R."/>
            <person name="Daniel R."/>
            <person name="Duerre P."/>
        </authorList>
    </citation>
    <scope>NUCLEOTIDE SEQUENCE [LARGE SCALE GENOMIC DNA]</scope>
    <source>
        <strain evidence="13">DSM 1384</strain>
    </source>
</reference>
<evidence type="ECO:0000313" key="12">
    <source>
        <dbReference type="EMBL" id="KNF08247.1"/>
    </source>
</evidence>
<dbReference type="EC" id="2.6.1.62" evidence="11"/>
<organism evidence="12 13">
    <name type="scientific">Gottschalkia purinilytica</name>
    <name type="common">Clostridium purinilyticum</name>
    <dbReference type="NCBI Taxonomy" id="1503"/>
    <lineage>
        <taxon>Bacteria</taxon>
        <taxon>Bacillati</taxon>
        <taxon>Bacillota</taxon>
        <taxon>Tissierellia</taxon>
        <taxon>Tissierellales</taxon>
        <taxon>Gottschalkiaceae</taxon>
        <taxon>Gottschalkia</taxon>
    </lineage>
</organism>
<comment type="similarity">
    <text evidence="10 11">Belongs to the class-III pyridoxal-phosphate-dependent aminotransferase family. BioA subfamily.</text>
</comment>
<feature type="binding site" evidence="11">
    <location>
        <begin position="116"/>
        <end position="117"/>
    </location>
    <ligand>
        <name>pyridoxal 5'-phosphate</name>
        <dbReference type="ChEBI" id="CHEBI:597326"/>
    </ligand>
</feature>
<keyword evidence="9 11" id="KW-0663">Pyridoxal phosphate</keyword>
<dbReference type="InterPro" id="IPR049704">
    <property type="entry name" value="Aminotrans_3_PPA_site"/>
</dbReference>
<feature type="binding site" evidence="11">
    <location>
        <position position="415"/>
    </location>
    <ligand>
        <name>substrate</name>
    </ligand>
</feature>
<keyword evidence="6 11" id="KW-0808">Transferase</keyword>
<evidence type="ECO:0000313" key="13">
    <source>
        <dbReference type="Proteomes" id="UP000037267"/>
    </source>
</evidence>
<dbReference type="InterPro" id="IPR005815">
    <property type="entry name" value="BioA"/>
</dbReference>
<dbReference type="FunFam" id="3.40.640.10:FF:000078">
    <property type="entry name" value="Adenosylmethionine-8-amino-7-oxononanoate aminotransferase"/>
    <property type="match status" value="1"/>
</dbReference>
<evidence type="ECO:0000256" key="2">
    <source>
        <dbReference type="ARBA" id="ARBA00004496"/>
    </source>
</evidence>
<dbReference type="GO" id="GO:0004015">
    <property type="term" value="F:adenosylmethionine-8-amino-7-oxononanoate transaminase activity"/>
    <property type="evidence" value="ECO:0007669"/>
    <property type="project" value="UniProtKB-UniRule"/>
</dbReference>
<dbReference type="GO" id="GO:0005737">
    <property type="term" value="C:cytoplasm"/>
    <property type="evidence" value="ECO:0007669"/>
    <property type="project" value="UniProtKB-SubCell"/>
</dbReference>
<dbReference type="UniPathway" id="UPA00078">
    <property type="reaction ID" value="UER00160"/>
</dbReference>
<dbReference type="PATRIC" id="fig|1503.3.peg.3149"/>
<dbReference type="PANTHER" id="PTHR42684">
    <property type="entry name" value="ADENOSYLMETHIONINE-8-AMINO-7-OXONONANOATE AMINOTRANSFERASE"/>
    <property type="match status" value="1"/>
</dbReference>
<keyword evidence="13" id="KW-1185">Reference proteome</keyword>
<feature type="binding site" evidence="11">
    <location>
        <position position="255"/>
    </location>
    <ligand>
        <name>pyridoxal 5'-phosphate</name>
        <dbReference type="ChEBI" id="CHEBI:597326"/>
    </ligand>
</feature>
<comment type="subcellular location">
    <subcellularLocation>
        <location evidence="2 11">Cytoplasm</location>
    </subcellularLocation>
</comment>
<dbReference type="Pfam" id="PF00202">
    <property type="entry name" value="Aminotran_3"/>
    <property type="match status" value="1"/>
</dbReference>
<keyword evidence="5 11" id="KW-0032">Aminotransferase</keyword>
<dbReference type="EMBL" id="LGSS01000008">
    <property type="protein sequence ID" value="KNF08247.1"/>
    <property type="molecule type" value="Genomic_DNA"/>
</dbReference>
<keyword evidence="8 11" id="KW-0093">Biotin biosynthesis</keyword>
<dbReference type="STRING" id="1503.CLPU_8c00120"/>
<accession>A0A0L0W9Y0</accession>
<dbReference type="InterPro" id="IPR015421">
    <property type="entry name" value="PyrdxlP-dep_Trfase_major"/>
</dbReference>
<dbReference type="InterPro" id="IPR015422">
    <property type="entry name" value="PyrdxlP-dep_Trfase_small"/>
</dbReference>
<evidence type="ECO:0000256" key="11">
    <source>
        <dbReference type="HAMAP-Rule" id="MF_00834"/>
    </source>
</evidence>
<comment type="catalytic activity">
    <reaction evidence="11">
        <text>(8S)-8-amino-7-oxononanoate + S-adenosyl-L-methionine = S-adenosyl-4-methylsulfanyl-2-oxobutanoate + (7R,8S)-7,8-diammoniononanoate</text>
        <dbReference type="Rhea" id="RHEA:16861"/>
        <dbReference type="ChEBI" id="CHEBI:16490"/>
        <dbReference type="ChEBI" id="CHEBI:59789"/>
        <dbReference type="ChEBI" id="CHEBI:149468"/>
        <dbReference type="ChEBI" id="CHEBI:149469"/>
        <dbReference type="EC" id="2.6.1.62"/>
    </reaction>
</comment>
<dbReference type="PIRSF" id="PIRSF000521">
    <property type="entry name" value="Transaminase_4ab_Lys_Orn"/>
    <property type="match status" value="1"/>
</dbReference>
<keyword evidence="4 11" id="KW-0963">Cytoplasm</keyword>
<dbReference type="Gene3D" id="3.90.1150.10">
    <property type="entry name" value="Aspartate Aminotransferase, domain 1"/>
    <property type="match status" value="1"/>
</dbReference>
<feature type="binding site" evidence="11">
    <location>
        <position position="319"/>
    </location>
    <ligand>
        <name>substrate</name>
    </ligand>
</feature>
<evidence type="ECO:0000256" key="8">
    <source>
        <dbReference type="ARBA" id="ARBA00022756"/>
    </source>
</evidence>
<sequence length="452" mass="52087">MSNMKDLQERDLKYIWHPCSQMKDYEKFPPIVIKKGEGVFLEDMEGKRYLDAVSSWWVNLFGHSNKRINEALYRQVNKLEHAIFSNFSHEPAIELSEKIISIVPKGLNKVFFSDNGSSAIEVALKLSFQYHQQIGKTKKKRFVAITDAYHGETIGALSVGGVDLYSKIYKPLLLDVIKVEGPDCYRCKFEENRHNCNTSCFKYMKKVIEEKHEEITAIIIEPMVQCAAGMKIYSKDYLKKLRKLCDQYDINLIADEIAVGFGRTGQMFGCNHSQITPDIMCLSKGLTAGYMPMSLTIMTDKIYDAFYDDYNTMKAFLHSHSYTGNPLGCAIALECLNIFKDENVIEKNKTKSKILKNKIESRLEEIPYIGEYRQLGMIGAIELVKDRVSKESFHWKDRVGYEIYKIALKKGVLLRPLGNVIYFMPPYIINEEQIDYMSDVAISSIKDYFNIY</sequence>
<dbReference type="RefSeq" id="WP_200898555.1">
    <property type="nucleotide sequence ID" value="NZ_LGSS01000008.1"/>
</dbReference>
<dbReference type="InterPro" id="IPR005814">
    <property type="entry name" value="Aminotrans_3"/>
</dbReference>
<evidence type="ECO:0000256" key="4">
    <source>
        <dbReference type="ARBA" id="ARBA00022490"/>
    </source>
</evidence>
<dbReference type="GO" id="GO:0030170">
    <property type="term" value="F:pyridoxal phosphate binding"/>
    <property type="evidence" value="ECO:0007669"/>
    <property type="project" value="UniProtKB-UniRule"/>
</dbReference>
<dbReference type="GO" id="GO:0009102">
    <property type="term" value="P:biotin biosynthetic process"/>
    <property type="evidence" value="ECO:0007669"/>
    <property type="project" value="UniProtKB-UniRule"/>
</dbReference>
<keyword evidence="7 11" id="KW-0949">S-adenosyl-L-methionine</keyword>
<feature type="binding site" evidence="11">
    <location>
        <position position="149"/>
    </location>
    <ligand>
        <name>substrate</name>
    </ligand>
</feature>
<dbReference type="PANTHER" id="PTHR42684:SF17">
    <property type="entry name" value="ADENOSYLMETHIONINE-8-AMINO-7-OXONONANOATE AMINOTRANSFERASE"/>
    <property type="match status" value="1"/>
</dbReference>
<gene>
    <name evidence="11 12" type="primary">bioA</name>
    <name evidence="12" type="ORF">CLPU_8c00120</name>
</gene>
<comment type="subunit">
    <text evidence="3 11">Homodimer.</text>
</comment>
<dbReference type="CDD" id="cd00610">
    <property type="entry name" value="OAT_like"/>
    <property type="match status" value="1"/>
</dbReference>
<dbReference type="Gene3D" id="3.40.640.10">
    <property type="entry name" value="Type I PLP-dependent aspartate aminotransferase-like (Major domain)"/>
    <property type="match status" value="1"/>
</dbReference>